<comment type="caution">
    <text evidence="2">The sequence shown here is derived from an EMBL/GenBank/DDBJ whole genome shotgun (WGS) entry which is preliminary data.</text>
</comment>
<dbReference type="OrthoDB" id="7311286at2759"/>
<evidence type="ECO:0000313" key="3">
    <source>
        <dbReference type="Proteomes" id="UP000838756"/>
    </source>
</evidence>
<accession>A0A8S4QQI3</accession>
<dbReference type="EMBL" id="CAKXAJ010011156">
    <property type="protein sequence ID" value="CAH2212199.1"/>
    <property type="molecule type" value="Genomic_DNA"/>
</dbReference>
<gene>
    <name evidence="2" type="primary">jg2200</name>
    <name evidence="2" type="ORF">PAEG_LOCUS3480</name>
</gene>
<feature type="compositionally biased region" description="Basic residues" evidence="1">
    <location>
        <begin position="94"/>
        <end position="106"/>
    </location>
</feature>
<name>A0A8S4QQI3_9NEOP</name>
<dbReference type="AlphaFoldDB" id="A0A8S4QQI3"/>
<dbReference type="Proteomes" id="UP000838756">
    <property type="component" value="Unassembled WGS sequence"/>
</dbReference>
<organism evidence="2 3">
    <name type="scientific">Pararge aegeria aegeria</name>
    <dbReference type="NCBI Taxonomy" id="348720"/>
    <lineage>
        <taxon>Eukaryota</taxon>
        <taxon>Metazoa</taxon>
        <taxon>Ecdysozoa</taxon>
        <taxon>Arthropoda</taxon>
        <taxon>Hexapoda</taxon>
        <taxon>Insecta</taxon>
        <taxon>Pterygota</taxon>
        <taxon>Neoptera</taxon>
        <taxon>Endopterygota</taxon>
        <taxon>Lepidoptera</taxon>
        <taxon>Glossata</taxon>
        <taxon>Ditrysia</taxon>
        <taxon>Papilionoidea</taxon>
        <taxon>Nymphalidae</taxon>
        <taxon>Satyrinae</taxon>
        <taxon>Satyrini</taxon>
        <taxon>Parargina</taxon>
        <taxon>Pararge</taxon>
    </lineage>
</organism>
<feature type="region of interest" description="Disordered" evidence="1">
    <location>
        <begin position="82"/>
        <end position="106"/>
    </location>
</feature>
<sequence length="106" mass="12568">MQKNKYSKPKTIEPSIKPHICKRSYPLEALKHISMDSFVKERNKVSKKEGQFSKSPVLTIRPIDKQYTRRLSLSEMTHLDIKPRHSITPFPRTKSPKQRRIHMSKR</sequence>
<evidence type="ECO:0000313" key="2">
    <source>
        <dbReference type="EMBL" id="CAH2212199.1"/>
    </source>
</evidence>
<reference evidence="2" key="1">
    <citation type="submission" date="2022-03" db="EMBL/GenBank/DDBJ databases">
        <authorList>
            <person name="Lindestad O."/>
        </authorList>
    </citation>
    <scope>NUCLEOTIDE SEQUENCE</scope>
</reference>
<evidence type="ECO:0000256" key="1">
    <source>
        <dbReference type="SAM" id="MobiDB-lite"/>
    </source>
</evidence>
<proteinExistence type="predicted"/>
<keyword evidence="3" id="KW-1185">Reference proteome</keyword>
<protein>
    <submittedName>
        <fullName evidence="2">Jg2200 protein</fullName>
    </submittedName>
</protein>